<evidence type="ECO:0000256" key="9">
    <source>
        <dbReference type="PROSITE-ProRule" id="PRU00469"/>
    </source>
</evidence>
<organism evidence="12 13">
    <name type="scientific">Ascoidea rubescens DSM 1968</name>
    <dbReference type="NCBI Taxonomy" id="1344418"/>
    <lineage>
        <taxon>Eukaryota</taxon>
        <taxon>Fungi</taxon>
        <taxon>Dikarya</taxon>
        <taxon>Ascomycota</taxon>
        <taxon>Saccharomycotina</taxon>
        <taxon>Saccharomycetes</taxon>
        <taxon>Ascoideaceae</taxon>
        <taxon>Ascoidea</taxon>
    </lineage>
</organism>
<comment type="similarity">
    <text evidence="1">Belongs to the TFIIB family.</text>
</comment>
<dbReference type="InterPro" id="IPR013137">
    <property type="entry name" value="Znf_TFIIB"/>
</dbReference>
<evidence type="ECO:0000256" key="1">
    <source>
        <dbReference type="ARBA" id="ARBA00010857"/>
    </source>
</evidence>
<evidence type="ECO:0000256" key="2">
    <source>
        <dbReference type="ARBA" id="ARBA00013932"/>
    </source>
</evidence>
<keyword evidence="4" id="KW-0805">Transcription regulation</keyword>
<dbReference type="GeneID" id="30967566"/>
<proteinExistence type="inferred from homology"/>
<dbReference type="PROSITE" id="PS51134">
    <property type="entry name" value="ZF_TFIIB"/>
    <property type="match status" value="1"/>
</dbReference>
<evidence type="ECO:0000256" key="4">
    <source>
        <dbReference type="ARBA" id="ARBA00023015"/>
    </source>
</evidence>
<evidence type="ECO:0000256" key="3">
    <source>
        <dbReference type="ARBA" id="ARBA00022737"/>
    </source>
</evidence>
<dbReference type="InterPro" id="IPR013150">
    <property type="entry name" value="TFIIB_cyclin"/>
</dbReference>
<dbReference type="Gene3D" id="1.10.472.170">
    <property type="match status" value="1"/>
</dbReference>
<evidence type="ECO:0000256" key="6">
    <source>
        <dbReference type="ARBA" id="ARBA00031706"/>
    </source>
</evidence>
<evidence type="ECO:0000256" key="8">
    <source>
        <dbReference type="ARBA" id="ARBA00066213"/>
    </source>
</evidence>
<dbReference type="InParanoid" id="A0A1D2VBL8"/>
<dbReference type="FunFam" id="1.10.472.170:FF:000001">
    <property type="entry name" value="Transcription initiation factor IIB"/>
    <property type="match status" value="1"/>
</dbReference>
<dbReference type="InterPro" id="IPR036915">
    <property type="entry name" value="Cyclin-like_sf"/>
</dbReference>
<dbReference type="PANTHER" id="PTHR11618">
    <property type="entry name" value="TRANSCRIPTION INITIATION FACTOR IIB-RELATED"/>
    <property type="match status" value="1"/>
</dbReference>
<dbReference type="EMBL" id="KV454489">
    <property type="protein sequence ID" value="ODV58873.1"/>
    <property type="molecule type" value="Genomic_DNA"/>
</dbReference>
<feature type="region of interest" description="Disordered" evidence="10">
    <location>
        <begin position="62"/>
        <end position="82"/>
    </location>
</feature>
<evidence type="ECO:0000259" key="11">
    <source>
        <dbReference type="PROSITE" id="PS51134"/>
    </source>
</evidence>
<dbReference type="InterPro" id="IPR023486">
    <property type="entry name" value="TFIIB_CS"/>
</dbReference>
<name>A0A1D2VBL8_9ASCO</name>
<comment type="function">
    <text evidence="7">General factor that plays a major role in the activation of eukaryotic genes transcribed by RNA polymerase II.</text>
</comment>
<dbReference type="PROSITE" id="PS00782">
    <property type="entry name" value="TFIIB"/>
    <property type="match status" value="1"/>
</dbReference>
<keyword evidence="9" id="KW-0862">Zinc</keyword>
<keyword evidence="3" id="KW-0677">Repeat</keyword>
<feature type="domain" description="TFIIB-type" evidence="11">
    <location>
        <begin position="16"/>
        <end position="49"/>
    </location>
</feature>
<gene>
    <name evidence="12" type="ORF">ASCRUDRAFT_77599</name>
</gene>
<dbReference type="Gene3D" id="1.10.472.10">
    <property type="entry name" value="Cyclin-like"/>
    <property type="match status" value="1"/>
</dbReference>
<dbReference type="SMART" id="SM00385">
    <property type="entry name" value="CYCLIN"/>
    <property type="match status" value="2"/>
</dbReference>
<protein>
    <recommendedName>
        <fullName evidence="2">Transcription initiation factor IIB</fullName>
    </recommendedName>
    <alternativeName>
        <fullName evidence="6">General transcription factor TFIIB</fullName>
    </alternativeName>
</protein>
<dbReference type="GO" id="GO:0017025">
    <property type="term" value="F:TBP-class protein binding"/>
    <property type="evidence" value="ECO:0007669"/>
    <property type="project" value="EnsemblFungi"/>
</dbReference>
<evidence type="ECO:0000313" key="13">
    <source>
        <dbReference type="Proteomes" id="UP000095038"/>
    </source>
</evidence>
<dbReference type="GO" id="GO:0016251">
    <property type="term" value="F:RNA polymerase II general transcription initiation factor activity"/>
    <property type="evidence" value="ECO:0007669"/>
    <property type="project" value="EnsemblFungi"/>
</dbReference>
<evidence type="ECO:0000256" key="5">
    <source>
        <dbReference type="ARBA" id="ARBA00023163"/>
    </source>
</evidence>
<dbReference type="FunCoup" id="A0A1D2VBL8">
    <property type="interactions" value="814"/>
</dbReference>
<dbReference type="Pfam" id="PF08271">
    <property type="entry name" value="Zn_Ribbon_TF"/>
    <property type="match status" value="1"/>
</dbReference>
<dbReference type="GO" id="GO:0005634">
    <property type="term" value="C:nucleus"/>
    <property type="evidence" value="ECO:0007669"/>
    <property type="project" value="EnsemblFungi"/>
</dbReference>
<dbReference type="SUPFAM" id="SSF47954">
    <property type="entry name" value="Cyclin-like"/>
    <property type="match status" value="2"/>
</dbReference>
<dbReference type="GO" id="GO:0001113">
    <property type="term" value="P:transcription open complex formation at RNA polymerase II promoter"/>
    <property type="evidence" value="ECO:0007669"/>
    <property type="project" value="EnsemblFungi"/>
</dbReference>
<evidence type="ECO:0000313" key="12">
    <source>
        <dbReference type="EMBL" id="ODV58873.1"/>
    </source>
</evidence>
<dbReference type="InterPro" id="IPR000812">
    <property type="entry name" value="TFIIB"/>
</dbReference>
<dbReference type="PANTHER" id="PTHR11618:SF13">
    <property type="entry name" value="TRANSCRIPTION INITIATION FACTOR IIB"/>
    <property type="match status" value="1"/>
</dbReference>
<dbReference type="RefSeq" id="XP_020045180.1">
    <property type="nucleotide sequence ID" value="XM_020193930.1"/>
</dbReference>
<sequence>MSMLDEEVYEGPNLNVILTCPECKRFPPELVERFSEGDIVCGLCGLVLSDRLVDTRSEWRTFSNDDQNGDDPSRVGDASNPLLDGDQLSTVIGYDSRDNKSFLSLSKTQRKNVLKKENVLESAYARISQMCDGYSLPKIVQDAAKEIYKLSYEEKTLKGKSQESIMAAAIFLGCRKANVARTFKEIWALTKVPKKEIGKVSKIIKKIIDEKALKDGTTIVPGDQLQSTQTTASDIIRRFCSNLGLSVEVTNGAEYIARKANETGVLSGRSPITIAAAVIYMAVIIFKAHVQPIQISDKTGVSDNTIKNIYRFLYIEREKLVDPAWIKKGMVDLNNLPNN</sequence>
<accession>A0A1D2VBL8</accession>
<dbReference type="GO" id="GO:0097550">
    <property type="term" value="C:transcription preinitiation complex"/>
    <property type="evidence" value="ECO:0007669"/>
    <property type="project" value="EnsemblFungi"/>
</dbReference>
<dbReference type="STRING" id="1344418.A0A1D2VBL8"/>
<comment type="subunit">
    <text evidence="8">Associates with TFIID-IIA (DA complex) to form TFIID-IIA-IIB (DAB-complex) which is then recognized by polymerase II.</text>
</comment>
<keyword evidence="5" id="KW-0804">Transcription</keyword>
<reference evidence="13" key="1">
    <citation type="submission" date="2016-05" db="EMBL/GenBank/DDBJ databases">
        <title>Comparative genomics of biotechnologically important yeasts.</title>
        <authorList>
            <consortium name="DOE Joint Genome Institute"/>
            <person name="Riley R."/>
            <person name="Haridas S."/>
            <person name="Wolfe K.H."/>
            <person name="Lopes M.R."/>
            <person name="Hittinger C.T."/>
            <person name="Goker M."/>
            <person name="Salamov A."/>
            <person name="Wisecaver J."/>
            <person name="Long T.M."/>
            <person name="Aerts A.L."/>
            <person name="Barry K."/>
            <person name="Choi C."/>
            <person name="Clum A."/>
            <person name="Coughlan A.Y."/>
            <person name="Deshpande S."/>
            <person name="Douglass A.P."/>
            <person name="Hanson S.J."/>
            <person name="Klenk H.-P."/>
            <person name="Labutti K."/>
            <person name="Lapidus A."/>
            <person name="Lindquist E."/>
            <person name="Lipzen A."/>
            <person name="Meier-Kolthoff J.P."/>
            <person name="Ohm R.A."/>
            <person name="Otillar R.P."/>
            <person name="Pangilinan J."/>
            <person name="Peng Y."/>
            <person name="Rokas A."/>
            <person name="Rosa C.A."/>
            <person name="Scheuner C."/>
            <person name="Sibirny A.A."/>
            <person name="Slot J.C."/>
            <person name="Stielow J.B."/>
            <person name="Sun H."/>
            <person name="Kurtzman C.P."/>
            <person name="Blackwell M."/>
            <person name="Grigoriev I.V."/>
            <person name="Jeffries T.W."/>
        </authorList>
    </citation>
    <scope>NUCLEOTIDE SEQUENCE [LARGE SCALE GENOMIC DNA]</scope>
    <source>
        <strain evidence="13">DSM 1968</strain>
    </source>
</reference>
<dbReference type="InterPro" id="IPR013763">
    <property type="entry name" value="Cyclin-like_dom"/>
</dbReference>
<dbReference type="SUPFAM" id="SSF57783">
    <property type="entry name" value="Zinc beta-ribbon"/>
    <property type="match status" value="1"/>
</dbReference>
<evidence type="ECO:0000256" key="10">
    <source>
        <dbReference type="SAM" id="MobiDB-lite"/>
    </source>
</evidence>
<dbReference type="Pfam" id="PF00382">
    <property type="entry name" value="TFIIB"/>
    <property type="match status" value="2"/>
</dbReference>
<keyword evidence="9" id="KW-0863">Zinc-finger</keyword>
<dbReference type="GO" id="GO:0001174">
    <property type="term" value="P:transcriptional start site selection at RNA polymerase II promoter"/>
    <property type="evidence" value="ECO:0007669"/>
    <property type="project" value="EnsemblFungi"/>
</dbReference>
<dbReference type="CDD" id="cd20551">
    <property type="entry name" value="CYCLIN_TFIIB_rpt1"/>
    <property type="match status" value="1"/>
</dbReference>
<dbReference type="AlphaFoldDB" id="A0A1D2VBL8"/>
<keyword evidence="13" id="KW-1185">Reference proteome</keyword>
<keyword evidence="9" id="KW-0479">Metal-binding</keyword>
<evidence type="ECO:0000256" key="7">
    <source>
        <dbReference type="ARBA" id="ARBA00056616"/>
    </source>
</evidence>
<dbReference type="PRINTS" id="PR00685">
    <property type="entry name" value="TIFACTORIIB"/>
</dbReference>
<dbReference type="OrthoDB" id="25790at2759"/>
<dbReference type="Proteomes" id="UP000095038">
    <property type="component" value="Unassembled WGS sequence"/>
</dbReference>
<dbReference type="GO" id="GO:0001139">
    <property type="term" value="F:RNA polymerase II complex recruiting activity"/>
    <property type="evidence" value="ECO:0007669"/>
    <property type="project" value="EnsemblFungi"/>
</dbReference>
<dbReference type="GO" id="GO:0008270">
    <property type="term" value="F:zinc ion binding"/>
    <property type="evidence" value="ECO:0007669"/>
    <property type="project" value="UniProtKB-KW"/>
</dbReference>